<dbReference type="RefSeq" id="WP_126793763.1">
    <property type="nucleotide sequence ID" value="NZ_CP060720.1"/>
</dbReference>
<evidence type="ECO:0000256" key="2">
    <source>
        <dbReference type="ARBA" id="ARBA00006175"/>
    </source>
</evidence>
<proteinExistence type="inferred from homology"/>
<feature type="transmembrane region" description="Helical" evidence="8">
    <location>
        <begin position="134"/>
        <end position="155"/>
    </location>
</feature>
<feature type="transmembrane region" description="Helical" evidence="8">
    <location>
        <begin position="215"/>
        <end position="237"/>
    </location>
</feature>
<dbReference type="Pfam" id="PF00230">
    <property type="entry name" value="MIP"/>
    <property type="match status" value="1"/>
</dbReference>
<dbReference type="OrthoDB" id="9807293at2"/>
<dbReference type="Proteomes" id="UP000288028">
    <property type="component" value="Unassembled WGS sequence"/>
</dbReference>
<dbReference type="GO" id="GO:0015254">
    <property type="term" value="F:glycerol channel activity"/>
    <property type="evidence" value="ECO:0007669"/>
    <property type="project" value="TreeGrafter"/>
</dbReference>
<dbReference type="PANTHER" id="PTHR43829">
    <property type="entry name" value="AQUAPORIN OR AQUAGLYCEROPORIN RELATED"/>
    <property type="match status" value="1"/>
</dbReference>
<dbReference type="InterPro" id="IPR023271">
    <property type="entry name" value="Aquaporin-like"/>
</dbReference>
<dbReference type="GO" id="GO:0005886">
    <property type="term" value="C:plasma membrane"/>
    <property type="evidence" value="ECO:0007669"/>
    <property type="project" value="TreeGrafter"/>
</dbReference>
<comment type="similarity">
    <text evidence="2 7">Belongs to the MIP/aquaporin (TC 1.A.8) family.</text>
</comment>
<dbReference type="Gene3D" id="1.20.1080.10">
    <property type="entry name" value="Glycerol uptake facilitator protein"/>
    <property type="match status" value="1"/>
</dbReference>
<gene>
    <name evidence="9" type="ORF">CBF28_07940</name>
</gene>
<feature type="transmembrane region" description="Helical" evidence="8">
    <location>
        <begin position="167"/>
        <end position="188"/>
    </location>
</feature>
<keyword evidence="6 8" id="KW-0472">Membrane</keyword>
<evidence type="ECO:0000256" key="1">
    <source>
        <dbReference type="ARBA" id="ARBA00004141"/>
    </source>
</evidence>
<evidence type="ECO:0000256" key="5">
    <source>
        <dbReference type="ARBA" id="ARBA00022989"/>
    </source>
</evidence>
<dbReference type="InterPro" id="IPR022357">
    <property type="entry name" value="MIP_CS"/>
</dbReference>
<organism evidence="9 10">
    <name type="scientific">Vagococcus carniphilus</name>
    <dbReference type="NCBI Taxonomy" id="218144"/>
    <lineage>
        <taxon>Bacteria</taxon>
        <taxon>Bacillati</taxon>
        <taxon>Bacillota</taxon>
        <taxon>Bacilli</taxon>
        <taxon>Lactobacillales</taxon>
        <taxon>Enterococcaceae</taxon>
        <taxon>Vagococcus</taxon>
    </lineage>
</organism>
<dbReference type="PROSITE" id="PS00221">
    <property type="entry name" value="MIP"/>
    <property type="match status" value="1"/>
</dbReference>
<dbReference type="SUPFAM" id="SSF81338">
    <property type="entry name" value="Aquaporin-like"/>
    <property type="match status" value="1"/>
</dbReference>
<evidence type="ECO:0000313" key="9">
    <source>
        <dbReference type="EMBL" id="RSU14991.1"/>
    </source>
</evidence>
<protein>
    <submittedName>
        <fullName evidence="9">Aquaporin</fullName>
    </submittedName>
</protein>
<accession>A0A430B423</accession>
<comment type="caution">
    <text evidence="9">The sequence shown here is derived from an EMBL/GenBank/DDBJ whole genome shotgun (WGS) entry which is preliminary data.</text>
</comment>
<keyword evidence="4 7" id="KW-0812">Transmembrane</keyword>
<keyword evidence="10" id="KW-1185">Reference proteome</keyword>
<reference evidence="9 10" key="1">
    <citation type="submission" date="2017-05" db="EMBL/GenBank/DDBJ databases">
        <title>Vagococcus spp. assemblies.</title>
        <authorList>
            <person name="Gulvik C.A."/>
        </authorList>
    </citation>
    <scope>NUCLEOTIDE SEQUENCE [LARGE SCALE GENOMIC DNA]</scope>
    <source>
        <strain evidence="9 10">SS1714</strain>
    </source>
</reference>
<dbReference type="EMBL" id="NGKB01000006">
    <property type="protein sequence ID" value="RSU14991.1"/>
    <property type="molecule type" value="Genomic_DNA"/>
</dbReference>
<dbReference type="AlphaFoldDB" id="A0A430B423"/>
<dbReference type="NCBIfam" id="TIGR00861">
    <property type="entry name" value="MIP"/>
    <property type="match status" value="1"/>
</dbReference>
<evidence type="ECO:0000256" key="4">
    <source>
        <dbReference type="ARBA" id="ARBA00022692"/>
    </source>
</evidence>
<comment type="subcellular location">
    <subcellularLocation>
        <location evidence="1">Membrane</location>
        <topology evidence="1">Multi-pass membrane protein</topology>
    </subcellularLocation>
</comment>
<dbReference type="PRINTS" id="PR00783">
    <property type="entry name" value="MINTRINSICP"/>
</dbReference>
<dbReference type="InterPro" id="IPR050363">
    <property type="entry name" value="MIP/Aquaporin"/>
</dbReference>
<dbReference type="PANTHER" id="PTHR43829:SF9">
    <property type="entry name" value="AQUAPORIN-9"/>
    <property type="match status" value="1"/>
</dbReference>
<dbReference type="GeneID" id="95579651"/>
<feature type="transmembrane region" description="Helical" evidence="8">
    <location>
        <begin position="12"/>
        <end position="29"/>
    </location>
</feature>
<feature type="transmembrane region" description="Helical" evidence="8">
    <location>
        <begin position="41"/>
        <end position="61"/>
    </location>
</feature>
<feature type="transmembrane region" description="Helical" evidence="8">
    <location>
        <begin position="81"/>
        <end position="106"/>
    </location>
</feature>
<evidence type="ECO:0000256" key="6">
    <source>
        <dbReference type="ARBA" id="ARBA00023136"/>
    </source>
</evidence>
<sequence length="239" mass="24900">MSGDSLQIFSEFLGTLILVLLGNGVVAAVSLNKSKAQNGGWVVITLGWGAAVTIAVYVSSFMGPAHLNPAVTFGMAVAGNFAWNLVVPFIIAQIVGGIVGAMLVWITYLPHWEATKDEATILGTFSTGPAIRSLVSNTVTEIIGTFVLVFALLAFSQHKFADGLNPLVVGVLILSLGLSLGGPTGYAINPARDLGPRIAHQILPIKNKGGSDWGYSWVPVVGPMIGGLLAALLWGLIPV</sequence>
<evidence type="ECO:0000256" key="7">
    <source>
        <dbReference type="RuleBase" id="RU000477"/>
    </source>
</evidence>
<evidence type="ECO:0000256" key="3">
    <source>
        <dbReference type="ARBA" id="ARBA00022448"/>
    </source>
</evidence>
<keyword evidence="3 7" id="KW-0813">Transport</keyword>
<evidence type="ECO:0000256" key="8">
    <source>
        <dbReference type="SAM" id="Phobius"/>
    </source>
</evidence>
<name>A0A430B423_9ENTE</name>
<dbReference type="InterPro" id="IPR000425">
    <property type="entry name" value="MIP"/>
</dbReference>
<keyword evidence="5 8" id="KW-1133">Transmembrane helix</keyword>
<evidence type="ECO:0000313" key="10">
    <source>
        <dbReference type="Proteomes" id="UP000288028"/>
    </source>
</evidence>